<evidence type="ECO:0000313" key="3">
    <source>
        <dbReference type="Proteomes" id="UP000011200"/>
    </source>
</evidence>
<dbReference type="SUPFAM" id="SSF55021">
    <property type="entry name" value="ACT-like"/>
    <property type="match status" value="1"/>
</dbReference>
<reference evidence="3" key="2">
    <citation type="submission" date="2018-03" db="EMBL/GenBank/DDBJ databases">
        <authorList>
            <person name="Derbyshire K."/>
            <person name="Gray T.A."/>
            <person name="Champion M."/>
        </authorList>
    </citation>
    <scope>NUCLEOTIDE SEQUENCE [LARGE SCALE GENOMIC DNA]</scope>
    <source>
        <strain evidence="3">MKD8</strain>
    </source>
</reference>
<dbReference type="AlphaFoldDB" id="A0A2U9PPX0"/>
<evidence type="ECO:0000259" key="1">
    <source>
        <dbReference type="Pfam" id="PF13840"/>
    </source>
</evidence>
<dbReference type="RefSeq" id="WP_036453131.1">
    <property type="nucleotide sequence ID" value="NZ_CP027541.1"/>
</dbReference>
<dbReference type="InterPro" id="IPR027795">
    <property type="entry name" value="CASTOR_ACT_dom"/>
</dbReference>
<organism evidence="2 3">
    <name type="scientific">Mycolicibacterium smegmatis (strain MKD8)</name>
    <name type="common">Mycobacterium smegmatis</name>
    <dbReference type="NCBI Taxonomy" id="1214915"/>
    <lineage>
        <taxon>Bacteria</taxon>
        <taxon>Bacillati</taxon>
        <taxon>Actinomycetota</taxon>
        <taxon>Actinomycetes</taxon>
        <taxon>Mycobacteriales</taxon>
        <taxon>Mycobacteriaceae</taxon>
        <taxon>Mycolicibacterium</taxon>
    </lineage>
</organism>
<dbReference type="Pfam" id="PF13840">
    <property type="entry name" value="ACT_7"/>
    <property type="match status" value="1"/>
</dbReference>
<dbReference type="Gene3D" id="3.30.2130.10">
    <property type="entry name" value="VC0802-like"/>
    <property type="match status" value="1"/>
</dbReference>
<gene>
    <name evidence="2" type="ORF">D806_028460</name>
</gene>
<feature type="domain" description="CASTOR ACT" evidence="1">
    <location>
        <begin position="49"/>
        <end position="110"/>
    </location>
</feature>
<dbReference type="Proteomes" id="UP000011200">
    <property type="component" value="Chromosome"/>
</dbReference>
<dbReference type="InterPro" id="IPR045865">
    <property type="entry name" value="ACT-like_dom_sf"/>
</dbReference>
<proteinExistence type="predicted"/>
<reference evidence="2 3" key="1">
    <citation type="journal article" date="2013" name="Genome Announc.">
        <title>Draft genome sequence of MKD8, a conjugal recipient Mycobacterium smegmatis strain.</title>
        <authorList>
            <person name="Gray T.A."/>
            <person name="Palumbo M.J."/>
            <person name="Derbyshire K.M."/>
        </authorList>
    </citation>
    <scope>NUCLEOTIDE SEQUENCE [LARGE SCALE GENOMIC DNA]</scope>
    <source>
        <strain evidence="2 3">MKD8</strain>
    </source>
</reference>
<accession>A0A2U9PPX0</accession>
<evidence type="ECO:0000313" key="2">
    <source>
        <dbReference type="EMBL" id="AWT53820.1"/>
    </source>
</evidence>
<protein>
    <recommendedName>
        <fullName evidence="1">CASTOR ACT domain-containing protein</fullName>
    </recommendedName>
</protein>
<name>A0A2U9PPX0_MYCSE</name>
<dbReference type="EMBL" id="CP027541">
    <property type="protein sequence ID" value="AWT53820.1"/>
    <property type="molecule type" value="Genomic_DNA"/>
</dbReference>
<sequence length="133" mass="14134">MACVQRHLVLLSGVFRIDHVSDETAVGGDDWVAQVRAPEGLTVIRKADSDERWVGLYGDDAHDLDVTGMLAALLGPLADADISVFVDSTFHSDLVLVPEAQKATAVSVLEAAGHTVREADQSGDRANARIDGI</sequence>